<organism evidence="6 7">
    <name type="scientific">Cinnamomum micranthum f. kanehirae</name>
    <dbReference type="NCBI Taxonomy" id="337451"/>
    <lineage>
        <taxon>Eukaryota</taxon>
        <taxon>Viridiplantae</taxon>
        <taxon>Streptophyta</taxon>
        <taxon>Embryophyta</taxon>
        <taxon>Tracheophyta</taxon>
        <taxon>Spermatophyta</taxon>
        <taxon>Magnoliopsida</taxon>
        <taxon>Magnoliidae</taxon>
        <taxon>Laurales</taxon>
        <taxon>Lauraceae</taxon>
        <taxon>Cinnamomum</taxon>
    </lineage>
</organism>
<name>A0A3S5WGM9_9MAGN</name>
<protein>
    <submittedName>
        <fullName evidence="6">Cytochrome P450</fullName>
    </submittedName>
</protein>
<keyword evidence="3" id="KW-0479">Metal-binding</keyword>
<dbReference type="Gene3D" id="1.10.630.10">
    <property type="entry name" value="Cytochrome P450"/>
    <property type="match status" value="1"/>
</dbReference>
<evidence type="ECO:0000256" key="4">
    <source>
        <dbReference type="ARBA" id="ARBA00023002"/>
    </source>
</evidence>
<keyword evidence="4" id="KW-0560">Oxidoreductase</keyword>
<dbReference type="GO" id="GO:0020037">
    <property type="term" value="F:heme binding"/>
    <property type="evidence" value="ECO:0007669"/>
    <property type="project" value="InterPro"/>
</dbReference>
<keyword evidence="7" id="KW-1185">Reference proteome</keyword>
<dbReference type="PANTHER" id="PTHR47944">
    <property type="entry name" value="CYTOCHROME P450 98A9"/>
    <property type="match status" value="1"/>
</dbReference>
<dbReference type="SUPFAM" id="SSF48264">
    <property type="entry name" value="Cytochrome P450"/>
    <property type="match status" value="1"/>
</dbReference>
<dbReference type="STRING" id="337451.A0A3S5WGM9"/>
<keyword evidence="2" id="KW-0349">Heme</keyword>
<dbReference type="Pfam" id="PF00067">
    <property type="entry name" value="p450"/>
    <property type="match status" value="1"/>
</dbReference>
<dbReference type="GO" id="GO:0004497">
    <property type="term" value="F:monooxygenase activity"/>
    <property type="evidence" value="ECO:0007669"/>
    <property type="project" value="InterPro"/>
</dbReference>
<evidence type="ECO:0000256" key="3">
    <source>
        <dbReference type="ARBA" id="ARBA00022723"/>
    </source>
</evidence>
<dbReference type="InterPro" id="IPR001128">
    <property type="entry name" value="Cyt_P450"/>
</dbReference>
<accession>A0A3S5WGM9</accession>
<comment type="similarity">
    <text evidence="1">Belongs to the cytochrome P450 family.</text>
</comment>
<evidence type="ECO:0000313" key="7">
    <source>
        <dbReference type="Proteomes" id="UP000283530"/>
    </source>
</evidence>
<keyword evidence="5" id="KW-0408">Iron</keyword>
<dbReference type="EMBL" id="QPKB01000003">
    <property type="protein sequence ID" value="RWR80487.1"/>
    <property type="molecule type" value="Genomic_DNA"/>
</dbReference>
<evidence type="ECO:0000313" key="6">
    <source>
        <dbReference type="EMBL" id="RWR80487.1"/>
    </source>
</evidence>
<dbReference type="GO" id="GO:0005506">
    <property type="term" value="F:iron ion binding"/>
    <property type="evidence" value="ECO:0007669"/>
    <property type="project" value="InterPro"/>
</dbReference>
<gene>
    <name evidence="6" type="ORF">CKAN_00912900</name>
</gene>
<dbReference type="InterPro" id="IPR036396">
    <property type="entry name" value="Cyt_P450_sf"/>
</dbReference>
<proteinExistence type="inferred from homology"/>
<dbReference type="GO" id="GO:0016705">
    <property type="term" value="F:oxidoreductase activity, acting on paired donors, with incorporation or reduction of molecular oxygen"/>
    <property type="evidence" value="ECO:0007669"/>
    <property type="project" value="InterPro"/>
</dbReference>
<sequence length="96" mass="10746">MAEMLNQPEVLKKAVEELDSVVGRERLVQESDFHRLNYIKACVREAFRLHPVAPFNVPHMSTADSSYGKIAFGAEKACDRQWRSQKVALATASGGR</sequence>
<dbReference type="Proteomes" id="UP000283530">
    <property type="component" value="Unassembled WGS sequence"/>
</dbReference>
<comment type="caution">
    <text evidence="6">The sequence shown here is derived from an EMBL/GenBank/DDBJ whole genome shotgun (WGS) entry which is preliminary data.</text>
</comment>
<dbReference type="AlphaFoldDB" id="A0A3S5WGM9"/>
<dbReference type="OrthoDB" id="1934754at2759"/>
<dbReference type="PANTHER" id="PTHR47944:SF16">
    <property type="entry name" value="CYTOCHROME P450 FAMILY 1 SUBFAMILY A POLYPEPTIDE 1"/>
    <property type="match status" value="1"/>
</dbReference>
<evidence type="ECO:0000256" key="5">
    <source>
        <dbReference type="ARBA" id="ARBA00023004"/>
    </source>
</evidence>
<evidence type="ECO:0000256" key="2">
    <source>
        <dbReference type="ARBA" id="ARBA00022617"/>
    </source>
</evidence>
<reference evidence="6 7" key="1">
    <citation type="journal article" date="2019" name="Nat. Plants">
        <title>Stout camphor tree genome fills gaps in understanding of flowering plant genome evolution.</title>
        <authorList>
            <person name="Chaw S.M."/>
            <person name="Liu Y.C."/>
            <person name="Wu Y.W."/>
            <person name="Wang H.Y."/>
            <person name="Lin C.I."/>
            <person name="Wu C.S."/>
            <person name="Ke H.M."/>
            <person name="Chang L.Y."/>
            <person name="Hsu C.Y."/>
            <person name="Yang H.T."/>
            <person name="Sudianto E."/>
            <person name="Hsu M.H."/>
            <person name="Wu K.P."/>
            <person name="Wang L.N."/>
            <person name="Leebens-Mack J.H."/>
            <person name="Tsai I.J."/>
        </authorList>
    </citation>
    <scope>NUCLEOTIDE SEQUENCE [LARGE SCALE GENOMIC DNA]</scope>
    <source>
        <strain evidence="7">cv. Chaw 1501</strain>
        <tissue evidence="6">Young leaves</tissue>
    </source>
</reference>
<evidence type="ECO:0000256" key="1">
    <source>
        <dbReference type="ARBA" id="ARBA00010617"/>
    </source>
</evidence>